<protein>
    <submittedName>
        <fullName evidence="2">Uncharacterized protein</fullName>
    </submittedName>
</protein>
<feature type="region of interest" description="Disordered" evidence="1">
    <location>
        <begin position="60"/>
        <end position="97"/>
    </location>
</feature>
<dbReference type="Proteomes" id="UP000027586">
    <property type="component" value="Unassembled WGS sequence"/>
</dbReference>
<comment type="caution">
    <text evidence="2">The sequence shown here is derived from an EMBL/GenBank/DDBJ whole genome shotgun (WGS) entry which is preliminary data.</text>
</comment>
<accession>A0A068RPT6</accession>
<evidence type="ECO:0000313" key="3">
    <source>
        <dbReference type="Proteomes" id="UP000027586"/>
    </source>
</evidence>
<evidence type="ECO:0000313" key="2">
    <source>
        <dbReference type="EMBL" id="CDH51740.1"/>
    </source>
</evidence>
<dbReference type="AlphaFoldDB" id="A0A068RPT6"/>
<proteinExistence type="predicted"/>
<organism evidence="2 3">
    <name type="scientific">Lichtheimia corymbifera JMRC:FSU:9682</name>
    <dbReference type="NCBI Taxonomy" id="1263082"/>
    <lineage>
        <taxon>Eukaryota</taxon>
        <taxon>Fungi</taxon>
        <taxon>Fungi incertae sedis</taxon>
        <taxon>Mucoromycota</taxon>
        <taxon>Mucoromycotina</taxon>
        <taxon>Mucoromycetes</taxon>
        <taxon>Mucorales</taxon>
        <taxon>Lichtheimiaceae</taxon>
        <taxon>Lichtheimia</taxon>
    </lineage>
</organism>
<sequence length="106" mass="12468">MLRSEHRREIRPIKERIVFFVMPLDKLELQFALSSFSIRKERAFETTLYNKGRGIAESTISHTSTYDHHHYQPLPTTTTSNNSQQQQQQPAKEYEQLSAWDTIIST</sequence>
<gene>
    <name evidence="2" type="ORF">LCOR_03306.1</name>
</gene>
<keyword evidence="3" id="KW-1185">Reference proteome</keyword>
<dbReference type="VEuPathDB" id="FungiDB:LCOR_03306.1"/>
<feature type="compositionally biased region" description="Low complexity" evidence="1">
    <location>
        <begin position="76"/>
        <end position="89"/>
    </location>
</feature>
<name>A0A068RPT6_9FUNG</name>
<evidence type="ECO:0000256" key="1">
    <source>
        <dbReference type="SAM" id="MobiDB-lite"/>
    </source>
</evidence>
<dbReference type="EMBL" id="CBTN010000011">
    <property type="protein sequence ID" value="CDH51740.1"/>
    <property type="molecule type" value="Genomic_DNA"/>
</dbReference>
<reference evidence="2" key="1">
    <citation type="submission" date="2013-08" db="EMBL/GenBank/DDBJ databases">
        <title>Gene expansion shapes genome architecture in the human pathogen Lichtheimia corymbifera: an evolutionary genomics analysis in the ancient terrestrial Mucorales (Mucoromycotina).</title>
        <authorList>
            <person name="Schwartze V.U."/>
            <person name="Winter S."/>
            <person name="Shelest E."/>
            <person name="Marcet-Houben M."/>
            <person name="Horn F."/>
            <person name="Wehner S."/>
            <person name="Hoffmann K."/>
            <person name="Riege K."/>
            <person name="Sammeth M."/>
            <person name="Nowrousian M."/>
            <person name="Valiante V."/>
            <person name="Linde J."/>
            <person name="Jacobsen I.D."/>
            <person name="Marz M."/>
            <person name="Brakhage A.A."/>
            <person name="Gabaldon T."/>
            <person name="Bocker S."/>
            <person name="Voigt K."/>
        </authorList>
    </citation>
    <scope>NUCLEOTIDE SEQUENCE [LARGE SCALE GENOMIC DNA]</scope>
    <source>
        <strain evidence="2">FSU 9682</strain>
    </source>
</reference>